<gene>
    <name evidence="1" type="ORF">GCM10017790_83580</name>
</gene>
<name>A0ABQ3MCY4_9PSEU</name>
<keyword evidence="2" id="KW-1185">Reference proteome</keyword>
<evidence type="ECO:0000313" key="1">
    <source>
        <dbReference type="EMBL" id="GHH38185.1"/>
    </source>
</evidence>
<organism evidence="1 2">
    <name type="scientific">Amycolatopsis oliviviridis</name>
    <dbReference type="NCBI Taxonomy" id="1471590"/>
    <lineage>
        <taxon>Bacteria</taxon>
        <taxon>Bacillati</taxon>
        <taxon>Actinomycetota</taxon>
        <taxon>Actinomycetes</taxon>
        <taxon>Pseudonocardiales</taxon>
        <taxon>Pseudonocardiaceae</taxon>
        <taxon>Amycolatopsis</taxon>
    </lineage>
</organism>
<accession>A0ABQ3MCY4</accession>
<comment type="caution">
    <text evidence="1">The sequence shown here is derived from an EMBL/GenBank/DDBJ whole genome shotgun (WGS) entry which is preliminary data.</text>
</comment>
<sequence length="69" mass="7430">MHDRVVGIQILARLAEGLHDEEAGPGGKVPPRIARDDGCVVEEVRVAGPEFCQNREMKTGPGPAESHDE</sequence>
<evidence type="ECO:0000313" key="2">
    <source>
        <dbReference type="Proteomes" id="UP000635387"/>
    </source>
</evidence>
<protein>
    <submittedName>
        <fullName evidence="1">Uncharacterized protein</fullName>
    </submittedName>
</protein>
<dbReference type="EMBL" id="BNAY01000017">
    <property type="protein sequence ID" value="GHH38185.1"/>
    <property type="molecule type" value="Genomic_DNA"/>
</dbReference>
<dbReference type="Proteomes" id="UP000635387">
    <property type="component" value="Unassembled WGS sequence"/>
</dbReference>
<reference evidence="2" key="1">
    <citation type="journal article" date="2019" name="Int. J. Syst. Evol. Microbiol.">
        <title>The Global Catalogue of Microorganisms (GCM) 10K type strain sequencing project: providing services to taxonomists for standard genome sequencing and annotation.</title>
        <authorList>
            <consortium name="The Broad Institute Genomics Platform"/>
            <consortium name="The Broad Institute Genome Sequencing Center for Infectious Disease"/>
            <person name="Wu L."/>
            <person name="Ma J."/>
        </authorList>
    </citation>
    <scope>NUCLEOTIDE SEQUENCE [LARGE SCALE GENOMIC DNA]</scope>
    <source>
        <strain evidence="2">CGMCC 4.7683</strain>
    </source>
</reference>
<proteinExistence type="predicted"/>